<evidence type="ECO:0000313" key="1">
    <source>
        <dbReference type="EMBL" id="KKN37942.1"/>
    </source>
</evidence>
<dbReference type="EMBL" id="LAZR01001860">
    <property type="protein sequence ID" value="KKN37942.1"/>
    <property type="molecule type" value="Genomic_DNA"/>
</dbReference>
<accession>A0A0F9QLR8</accession>
<organism evidence="1">
    <name type="scientific">marine sediment metagenome</name>
    <dbReference type="NCBI Taxonomy" id="412755"/>
    <lineage>
        <taxon>unclassified sequences</taxon>
        <taxon>metagenomes</taxon>
        <taxon>ecological metagenomes</taxon>
    </lineage>
</organism>
<gene>
    <name evidence="1" type="ORF">LCGC14_0758290</name>
</gene>
<sequence length="258" mass="29498">MIKGDYDWLDGIRLNNLCADHKTPLVIAWHAVADSWVLRCAEDHYPDAMVRDLSLTERYKAGEEFPEPIRSNIIKGQRRREMTQQSHSKAIALDGVPGYDLGNKALLTQEQVKALVAYALRYDLDPYRGHVVLYHGKPYITIDGYLYHAAKIGGAFQLYSRPLFLEERTTFLIPDKAHAWTAEVRSNDGKRSFTGMGIVTNDEMTEESKKTPGQLRSPVVARYPWQLAQKRAEWQALRRAFPIGLTAEEREEVPDDRP</sequence>
<name>A0A0F9QLR8_9ZZZZ</name>
<dbReference type="AlphaFoldDB" id="A0A0F9QLR8"/>
<protein>
    <submittedName>
        <fullName evidence="1">Uncharacterized protein</fullName>
    </submittedName>
</protein>
<proteinExistence type="predicted"/>
<reference evidence="1" key="1">
    <citation type="journal article" date="2015" name="Nature">
        <title>Complex archaea that bridge the gap between prokaryotes and eukaryotes.</title>
        <authorList>
            <person name="Spang A."/>
            <person name="Saw J.H."/>
            <person name="Jorgensen S.L."/>
            <person name="Zaremba-Niedzwiedzka K."/>
            <person name="Martijn J."/>
            <person name="Lind A.E."/>
            <person name="van Eijk R."/>
            <person name="Schleper C."/>
            <person name="Guy L."/>
            <person name="Ettema T.J."/>
        </authorList>
    </citation>
    <scope>NUCLEOTIDE SEQUENCE</scope>
</reference>
<comment type="caution">
    <text evidence="1">The sequence shown here is derived from an EMBL/GenBank/DDBJ whole genome shotgun (WGS) entry which is preliminary data.</text>
</comment>